<dbReference type="Gene3D" id="2.40.50.140">
    <property type="entry name" value="Nucleic acid-binding proteins"/>
    <property type="match status" value="1"/>
</dbReference>
<comment type="similarity">
    <text evidence="6">Belongs to the RuvA family.</text>
</comment>
<protein>
    <recommendedName>
        <fullName evidence="6">Holliday junction branch migration complex subunit RuvA</fullName>
    </recommendedName>
</protein>
<accession>A0A6N7W4W9</accession>
<dbReference type="AlphaFoldDB" id="A0A6N7W4W9"/>
<keyword evidence="1 6" id="KW-0963">Cytoplasm</keyword>
<dbReference type="HAMAP" id="MF_00031">
    <property type="entry name" value="DNA_HJ_migration_RuvA"/>
    <property type="match status" value="1"/>
</dbReference>
<comment type="caution">
    <text evidence="8">The sequence shown here is derived from an EMBL/GenBank/DDBJ whole genome shotgun (WGS) entry which is preliminary data.</text>
</comment>
<comment type="caution">
    <text evidence="6">Lacks conserved residue(s) required for the propagation of feature annotation.</text>
</comment>
<dbReference type="NCBIfam" id="TIGR00084">
    <property type="entry name" value="ruvA"/>
    <property type="match status" value="1"/>
</dbReference>
<dbReference type="SUPFAM" id="SSF50249">
    <property type="entry name" value="Nucleic acid-binding proteins"/>
    <property type="match status" value="1"/>
</dbReference>
<dbReference type="Proteomes" id="UP000470875">
    <property type="component" value="Unassembled WGS sequence"/>
</dbReference>
<sequence>MIWSVKGPVLASGLDWLVIDVGGIGMKVMAPATTISEVTVAGVSQAQLFTEMVVREDSMTLYGFTTTDARDTFVVLLGVSGIGPRTALAALSVMTPQQLRQAVEESDESQLTKIPGVGKKSAQRMLLELGGKLPQSSGSTPSVGSVRSDVETALEGLGWPKATVTKTLDALGPDYVDAGDLLRAALQRMGGSRV</sequence>
<dbReference type="InterPro" id="IPR012340">
    <property type="entry name" value="NA-bd_OB-fold"/>
</dbReference>
<keyword evidence="2 6" id="KW-0227">DNA damage</keyword>
<dbReference type="GO" id="GO:0005737">
    <property type="term" value="C:cytoplasm"/>
    <property type="evidence" value="ECO:0007669"/>
    <property type="project" value="UniProtKB-SubCell"/>
</dbReference>
<keyword evidence="9" id="KW-1185">Reference proteome</keyword>
<organism evidence="8 9">
    <name type="scientific">Scrofimicrobium canadense</name>
    <dbReference type="NCBI Taxonomy" id="2652290"/>
    <lineage>
        <taxon>Bacteria</taxon>
        <taxon>Bacillati</taxon>
        <taxon>Actinomycetota</taxon>
        <taxon>Actinomycetes</taxon>
        <taxon>Actinomycetales</taxon>
        <taxon>Actinomycetaceae</taxon>
        <taxon>Scrofimicrobium</taxon>
    </lineage>
</organism>
<dbReference type="InterPro" id="IPR036267">
    <property type="entry name" value="RuvA_C_sf"/>
</dbReference>
<dbReference type="SUPFAM" id="SSF47781">
    <property type="entry name" value="RuvA domain 2-like"/>
    <property type="match status" value="1"/>
</dbReference>
<evidence type="ECO:0000256" key="4">
    <source>
        <dbReference type="ARBA" id="ARBA00023172"/>
    </source>
</evidence>
<feature type="region of interest" description="Domain III" evidence="6">
    <location>
        <begin position="147"/>
        <end position="194"/>
    </location>
</feature>
<dbReference type="GO" id="GO:0000400">
    <property type="term" value="F:four-way junction DNA binding"/>
    <property type="evidence" value="ECO:0007669"/>
    <property type="project" value="UniProtKB-UniRule"/>
</dbReference>
<evidence type="ECO:0000256" key="2">
    <source>
        <dbReference type="ARBA" id="ARBA00022763"/>
    </source>
</evidence>
<dbReference type="InterPro" id="IPR011114">
    <property type="entry name" value="RuvA_C"/>
</dbReference>
<proteinExistence type="inferred from homology"/>
<dbReference type="GO" id="GO:0009378">
    <property type="term" value="F:four-way junction helicase activity"/>
    <property type="evidence" value="ECO:0007669"/>
    <property type="project" value="InterPro"/>
</dbReference>
<dbReference type="InterPro" id="IPR013849">
    <property type="entry name" value="DNA_helicase_Holl-junc_RuvA_I"/>
</dbReference>
<dbReference type="GO" id="GO:0009379">
    <property type="term" value="C:Holliday junction helicase complex"/>
    <property type="evidence" value="ECO:0007669"/>
    <property type="project" value="InterPro"/>
</dbReference>
<gene>
    <name evidence="6 8" type="primary">ruvA</name>
    <name evidence="8" type="ORF">FYJ24_01735</name>
</gene>
<dbReference type="GO" id="GO:0006310">
    <property type="term" value="P:DNA recombination"/>
    <property type="evidence" value="ECO:0007669"/>
    <property type="project" value="UniProtKB-UniRule"/>
</dbReference>
<comment type="subunit">
    <text evidence="6">Homotetramer. Forms an RuvA(8)-RuvB(12)-Holliday junction (HJ) complex. HJ DNA is sandwiched between 2 RuvA tetramers; dsDNA enters through RuvA and exits via RuvB. An RuvB hexamer assembles on each DNA strand where it exits the tetramer. Each RuvB hexamer is contacted by two RuvA subunits (via domain III) on 2 adjacent RuvB subunits; this complex drives branch migration. In the full resolvosome a probable DNA-RuvA(4)-RuvB(12)-RuvC(2) complex forms which resolves the HJ.</text>
</comment>
<keyword evidence="3 6" id="KW-0238">DNA-binding</keyword>
<keyword evidence="5 6" id="KW-0234">DNA repair</keyword>
<dbReference type="SUPFAM" id="SSF46929">
    <property type="entry name" value="DNA helicase RuvA subunit, C-terminal domain"/>
    <property type="match status" value="1"/>
</dbReference>
<dbReference type="InterPro" id="IPR000085">
    <property type="entry name" value="RuvA"/>
</dbReference>
<evidence type="ECO:0000256" key="3">
    <source>
        <dbReference type="ARBA" id="ARBA00023125"/>
    </source>
</evidence>
<dbReference type="InterPro" id="IPR010994">
    <property type="entry name" value="RuvA_2-like"/>
</dbReference>
<comment type="subcellular location">
    <subcellularLocation>
        <location evidence="6">Cytoplasm</location>
    </subcellularLocation>
</comment>
<feature type="domain" description="Helix-hairpin-helix DNA-binding motif class 1" evidence="7">
    <location>
        <begin position="109"/>
        <end position="128"/>
    </location>
</feature>
<evidence type="ECO:0000313" key="8">
    <source>
        <dbReference type="EMBL" id="MSS83502.1"/>
    </source>
</evidence>
<dbReference type="GO" id="GO:0048476">
    <property type="term" value="C:Holliday junction resolvase complex"/>
    <property type="evidence" value="ECO:0007669"/>
    <property type="project" value="UniProtKB-UniRule"/>
</dbReference>
<dbReference type="CDD" id="cd14332">
    <property type="entry name" value="UBA_RuvA_C"/>
    <property type="match status" value="1"/>
</dbReference>
<dbReference type="Pfam" id="PF07499">
    <property type="entry name" value="RuvA_C"/>
    <property type="match status" value="1"/>
</dbReference>
<dbReference type="SMART" id="SM00278">
    <property type="entry name" value="HhH1"/>
    <property type="match status" value="2"/>
</dbReference>
<dbReference type="Pfam" id="PF14520">
    <property type="entry name" value="HHH_5"/>
    <property type="match status" value="1"/>
</dbReference>
<dbReference type="Gene3D" id="1.10.150.20">
    <property type="entry name" value="5' to 3' exonuclease, C-terminal subdomain"/>
    <property type="match status" value="1"/>
</dbReference>
<name>A0A6N7W4W9_9ACTO</name>
<reference evidence="8 9" key="1">
    <citation type="submission" date="2019-08" db="EMBL/GenBank/DDBJ databases">
        <title>In-depth cultivation of the pig gut microbiome towards novel bacterial diversity and tailored functional studies.</title>
        <authorList>
            <person name="Wylensek D."/>
            <person name="Hitch T.C.A."/>
            <person name="Clavel T."/>
        </authorList>
    </citation>
    <scope>NUCLEOTIDE SEQUENCE [LARGE SCALE GENOMIC DNA]</scope>
    <source>
        <strain evidence="8 9">WB03_NA08</strain>
    </source>
</reference>
<feature type="domain" description="Helix-hairpin-helix DNA-binding motif class 1" evidence="7">
    <location>
        <begin position="74"/>
        <end position="93"/>
    </location>
</feature>
<keyword evidence="4 6" id="KW-0233">DNA recombination</keyword>
<dbReference type="RefSeq" id="WP_318656444.1">
    <property type="nucleotide sequence ID" value="NZ_VULO01000002.1"/>
</dbReference>
<dbReference type="EMBL" id="VULO01000002">
    <property type="protein sequence ID" value="MSS83502.1"/>
    <property type="molecule type" value="Genomic_DNA"/>
</dbReference>
<dbReference type="Pfam" id="PF01330">
    <property type="entry name" value="RuvA_N"/>
    <property type="match status" value="1"/>
</dbReference>
<evidence type="ECO:0000259" key="7">
    <source>
        <dbReference type="SMART" id="SM00278"/>
    </source>
</evidence>
<dbReference type="GO" id="GO:0006281">
    <property type="term" value="P:DNA repair"/>
    <property type="evidence" value="ECO:0007669"/>
    <property type="project" value="UniProtKB-UniRule"/>
</dbReference>
<dbReference type="Gene3D" id="1.10.8.10">
    <property type="entry name" value="DNA helicase RuvA subunit, C-terminal domain"/>
    <property type="match status" value="1"/>
</dbReference>
<dbReference type="InterPro" id="IPR003583">
    <property type="entry name" value="Hlx-hairpin-Hlx_DNA-bd_motif"/>
</dbReference>
<evidence type="ECO:0000256" key="6">
    <source>
        <dbReference type="HAMAP-Rule" id="MF_00031"/>
    </source>
</evidence>
<evidence type="ECO:0000313" key="9">
    <source>
        <dbReference type="Proteomes" id="UP000470875"/>
    </source>
</evidence>
<evidence type="ECO:0000256" key="1">
    <source>
        <dbReference type="ARBA" id="ARBA00022490"/>
    </source>
</evidence>
<comment type="domain">
    <text evidence="6">Has three domains with a flexible linker between the domains II and III and assumes an 'L' shape. Domain III is highly mobile and contacts RuvB.</text>
</comment>
<comment type="function">
    <text evidence="6">The RuvA-RuvB-RuvC complex processes Holliday junction (HJ) DNA during genetic recombination and DNA repair, while the RuvA-RuvB complex plays an important role in the rescue of blocked DNA replication forks via replication fork reversal (RFR). RuvA specifically binds to HJ cruciform DNA, conferring on it an open structure. The RuvB hexamer acts as an ATP-dependent pump, pulling dsDNA into and through the RuvAB complex. HJ branch migration allows RuvC to scan DNA until it finds its consensus sequence, where it cleaves and resolves the cruciform DNA.</text>
</comment>
<evidence type="ECO:0000256" key="5">
    <source>
        <dbReference type="ARBA" id="ARBA00023204"/>
    </source>
</evidence>
<dbReference type="GO" id="GO:0005524">
    <property type="term" value="F:ATP binding"/>
    <property type="evidence" value="ECO:0007669"/>
    <property type="project" value="InterPro"/>
</dbReference>